<protein>
    <recommendedName>
        <fullName evidence="12">Ionotropic glutamate receptor C-terminal domain-containing protein</fullName>
    </recommendedName>
</protein>
<sequence length="266" mass="30928">MWLGDTLVPPKAWGIPATRTLRVGVPHIKGGFPEFVNVQTDKSTNQSNAPGFSIAIFQASLPLLPFKLNYEFLPCEDDNRTQNGSYYDILVKLHDQEYDFVVGDVTILATRAKIVDFTQPFTESGIVMVVKNKRSRNMWIFLKPLRWDLWLMIVIACIIIGIVLRILGYEETTDTNTITWRQPREQPGLFCWFPITILAFPEIFLESVCLMYNFVIAEEEKIWLVNKRWWIPGVLRPLAFPFEQEVFPFCIPLDRWDKEFYKLQGG</sequence>
<keyword evidence="3 11" id="KW-0812">Transmembrane</keyword>
<keyword evidence="6 11" id="KW-0472">Membrane</keyword>
<dbReference type="EMBL" id="JBJUIK010000003">
    <property type="protein sequence ID" value="KAL3532898.1"/>
    <property type="molecule type" value="Genomic_DNA"/>
</dbReference>
<accession>A0ABD3ANY1</accession>
<keyword evidence="4 11" id="KW-1133">Transmembrane helix</keyword>
<dbReference type="GO" id="GO:0034220">
    <property type="term" value="P:monoatomic ion transmembrane transport"/>
    <property type="evidence" value="ECO:0007669"/>
    <property type="project" value="UniProtKB-KW"/>
</dbReference>
<keyword evidence="14" id="KW-1185">Reference proteome</keyword>
<evidence type="ECO:0000256" key="10">
    <source>
        <dbReference type="ARBA" id="ARBA00023303"/>
    </source>
</evidence>
<comment type="subcellular location">
    <subcellularLocation>
        <location evidence="1">Membrane</location>
        <topology evidence="1">Multi-pass membrane protein</topology>
    </subcellularLocation>
</comment>
<comment type="caution">
    <text evidence="13">The sequence shown here is derived from an EMBL/GenBank/DDBJ whole genome shotgun (WGS) entry which is preliminary data.</text>
</comment>
<feature type="transmembrane region" description="Helical" evidence="11">
    <location>
        <begin position="147"/>
        <end position="167"/>
    </location>
</feature>
<keyword evidence="10" id="KW-0407">Ion channel</keyword>
<evidence type="ECO:0000256" key="2">
    <source>
        <dbReference type="ARBA" id="ARBA00022448"/>
    </source>
</evidence>
<keyword evidence="2" id="KW-0813">Transport</keyword>
<evidence type="ECO:0000256" key="6">
    <source>
        <dbReference type="ARBA" id="ARBA00023136"/>
    </source>
</evidence>
<evidence type="ECO:0000256" key="3">
    <source>
        <dbReference type="ARBA" id="ARBA00022692"/>
    </source>
</evidence>
<dbReference type="InterPro" id="IPR015683">
    <property type="entry name" value="Ionotropic_Glu_rcpt"/>
</dbReference>
<dbReference type="SUPFAM" id="SSF53850">
    <property type="entry name" value="Periplasmic binding protein-like II"/>
    <property type="match status" value="1"/>
</dbReference>
<dbReference type="InterPro" id="IPR019594">
    <property type="entry name" value="Glu/Gly-bd"/>
</dbReference>
<dbReference type="Gene3D" id="1.10.287.70">
    <property type="match status" value="1"/>
</dbReference>
<evidence type="ECO:0000256" key="7">
    <source>
        <dbReference type="ARBA" id="ARBA00023170"/>
    </source>
</evidence>
<dbReference type="Pfam" id="PF10613">
    <property type="entry name" value="Lig_chan-Glu_bd"/>
    <property type="match status" value="1"/>
</dbReference>
<evidence type="ECO:0000256" key="4">
    <source>
        <dbReference type="ARBA" id="ARBA00022989"/>
    </source>
</evidence>
<evidence type="ECO:0000313" key="13">
    <source>
        <dbReference type="EMBL" id="KAL3532898.1"/>
    </source>
</evidence>
<dbReference type="InterPro" id="IPR001320">
    <property type="entry name" value="Iontro_rcpt_C"/>
</dbReference>
<dbReference type="PANTHER" id="PTHR18966">
    <property type="entry name" value="IONOTROPIC GLUTAMATE RECEPTOR"/>
    <property type="match status" value="1"/>
</dbReference>
<evidence type="ECO:0000256" key="8">
    <source>
        <dbReference type="ARBA" id="ARBA00023180"/>
    </source>
</evidence>
<keyword evidence="9" id="KW-1071">Ligand-gated ion channel</keyword>
<dbReference type="AlphaFoldDB" id="A0ABD3ANY1"/>
<evidence type="ECO:0000256" key="1">
    <source>
        <dbReference type="ARBA" id="ARBA00004141"/>
    </source>
</evidence>
<evidence type="ECO:0000259" key="12">
    <source>
        <dbReference type="SMART" id="SM00079"/>
    </source>
</evidence>
<dbReference type="Gene3D" id="3.40.190.10">
    <property type="entry name" value="Periplasmic binding protein-like II"/>
    <property type="match status" value="1"/>
</dbReference>
<dbReference type="GO" id="GO:0016020">
    <property type="term" value="C:membrane"/>
    <property type="evidence" value="ECO:0007669"/>
    <property type="project" value="UniProtKB-SubCell"/>
</dbReference>
<keyword evidence="7" id="KW-0675">Receptor</keyword>
<dbReference type="SMART" id="SM00079">
    <property type="entry name" value="PBPe"/>
    <property type="match status" value="1"/>
</dbReference>
<name>A0ABD3ANY1_9GENT</name>
<reference evidence="13 14" key="1">
    <citation type="submission" date="2024-11" db="EMBL/GenBank/DDBJ databases">
        <title>A near-complete genome assembly of Cinchona calisaya.</title>
        <authorList>
            <person name="Lian D.C."/>
            <person name="Zhao X.W."/>
            <person name="Wei L."/>
        </authorList>
    </citation>
    <scope>NUCLEOTIDE SEQUENCE [LARGE SCALE GENOMIC DNA]</scope>
    <source>
        <tissue evidence="13">Nenye</tissue>
    </source>
</reference>
<evidence type="ECO:0000256" key="11">
    <source>
        <dbReference type="SAM" id="Phobius"/>
    </source>
</evidence>
<gene>
    <name evidence="13" type="ORF">ACH5RR_006419</name>
</gene>
<evidence type="ECO:0000313" key="14">
    <source>
        <dbReference type="Proteomes" id="UP001630127"/>
    </source>
</evidence>
<evidence type="ECO:0000256" key="9">
    <source>
        <dbReference type="ARBA" id="ARBA00023286"/>
    </source>
</evidence>
<dbReference type="Proteomes" id="UP001630127">
    <property type="component" value="Unassembled WGS sequence"/>
</dbReference>
<proteinExistence type="predicted"/>
<dbReference type="FunFam" id="3.40.190.10:FF:000054">
    <property type="entry name" value="Glutamate receptor"/>
    <property type="match status" value="1"/>
</dbReference>
<evidence type="ECO:0000256" key="5">
    <source>
        <dbReference type="ARBA" id="ARBA00023065"/>
    </source>
</evidence>
<keyword evidence="8" id="KW-0325">Glycoprotein</keyword>
<feature type="domain" description="Ionotropic glutamate receptor C-terminal" evidence="12">
    <location>
        <begin position="20"/>
        <end position="232"/>
    </location>
</feature>
<keyword evidence="5" id="KW-0406">Ion transport</keyword>
<organism evidence="13 14">
    <name type="scientific">Cinchona calisaya</name>
    <dbReference type="NCBI Taxonomy" id="153742"/>
    <lineage>
        <taxon>Eukaryota</taxon>
        <taxon>Viridiplantae</taxon>
        <taxon>Streptophyta</taxon>
        <taxon>Embryophyta</taxon>
        <taxon>Tracheophyta</taxon>
        <taxon>Spermatophyta</taxon>
        <taxon>Magnoliopsida</taxon>
        <taxon>eudicotyledons</taxon>
        <taxon>Gunneridae</taxon>
        <taxon>Pentapetalae</taxon>
        <taxon>asterids</taxon>
        <taxon>lamiids</taxon>
        <taxon>Gentianales</taxon>
        <taxon>Rubiaceae</taxon>
        <taxon>Cinchonoideae</taxon>
        <taxon>Cinchoneae</taxon>
        <taxon>Cinchona</taxon>
    </lineage>
</organism>